<dbReference type="EMBL" id="JAIWYP010000001">
    <property type="protein sequence ID" value="KAH3890050.1"/>
    <property type="molecule type" value="Genomic_DNA"/>
</dbReference>
<dbReference type="InterPro" id="IPR036770">
    <property type="entry name" value="Ankyrin_rpt-contain_sf"/>
</dbReference>
<proteinExistence type="predicted"/>
<comment type="caution">
    <text evidence="4">The sequence shown here is derived from an EMBL/GenBank/DDBJ whole genome shotgun (WGS) entry which is preliminary data.</text>
</comment>
<dbReference type="Pfam" id="PF12796">
    <property type="entry name" value="Ank_2"/>
    <property type="match status" value="1"/>
</dbReference>
<dbReference type="PROSITE" id="PS50297">
    <property type="entry name" value="ANK_REP_REGION"/>
    <property type="match status" value="1"/>
</dbReference>
<sequence length="82" mass="9241">MHFQKSANPTIRNIENASPLDLAAQYGRLDVVKRLLISHPELANRPSSVQSPLHLASRNGHTDVVSHLLDNKFDIQTKVYRV</sequence>
<keyword evidence="1" id="KW-0677">Repeat</keyword>
<evidence type="ECO:0000313" key="5">
    <source>
        <dbReference type="Proteomes" id="UP000828390"/>
    </source>
</evidence>
<evidence type="ECO:0000256" key="3">
    <source>
        <dbReference type="PROSITE-ProRule" id="PRU00023"/>
    </source>
</evidence>
<accession>A0A9D4N956</accession>
<dbReference type="PROSITE" id="PS50088">
    <property type="entry name" value="ANK_REPEAT"/>
    <property type="match status" value="1"/>
</dbReference>
<dbReference type="Gene3D" id="1.25.40.20">
    <property type="entry name" value="Ankyrin repeat-containing domain"/>
    <property type="match status" value="1"/>
</dbReference>
<dbReference type="PANTHER" id="PTHR24174:SF1">
    <property type="entry name" value="IP14385P"/>
    <property type="match status" value="1"/>
</dbReference>
<gene>
    <name evidence="4" type="ORF">DPMN_014118</name>
</gene>
<reference evidence="4" key="1">
    <citation type="journal article" date="2019" name="bioRxiv">
        <title>The Genome of the Zebra Mussel, Dreissena polymorpha: A Resource for Invasive Species Research.</title>
        <authorList>
            <person name="McCartney M.A."/>
            <person name="Auch B."/>
            <person name="Kono T."/>
            <person name="Mallez S."/>
            <person name="Zhang Y."/>
            <person name="Obille A."/>
            <person name="Becker A."/>
            <person name="Abrahante J.E."/>
            <person name="Garbe J."/>
            <person name="Badalamenti J.P."/>
            <person name="Herman A."/>
            <person name="Mangelson H."/>
            <person name="Liachko I."/>
            <person name="Sullivan S."/>
            <person name="Sone E.D."/>
            <person name="Koren S."/>
            <person name="Silverstein K.A.T."/>
            <person name="Beckman K.B."/>
            <person name="Gohl D.M."/>
        </authorList>
    </citation>
    <scope>NUCLEOTIDE SEQUENCE</scope>
    <source>
        <strain evidence="4">Duluth1</strain>
        <tissue evidence="4">Whole animal</tissue>
    </source>
</reference>
<dbReference type="GO" id="GO:0005829">
    <property type="term" value="C:cytosol"/>
    <property type="evidence" value="ECO:0007669"/>
    <property type="project" value="TreeGrafter"/>
</dbReference>
<reference evidence="4" key="2">
    <citation type="submission" date="2020-11" db="EMBL/GenBank/DDBJ databases">
        <authorList>
            <person name="McCartney M.A."/>
            <person name="Auch B."/>
            <person name="Kono T."/>
            <person name="Mallez S."/>
            <person name="Becker A."/>
            <person name="Gohl D.M."/>
            <person name="Silverstein K.A.T."/>
            <person name="Koren S."/>
            <person name="Bechman K.B."/>
            <person name="Herman A."/>
            <person name="Abrahante J.E."/>
            <person name="Garbe J."/>
        </authorList>
    </citation>
    <scope>NUCLEOTIDE SEQUENCE</scope>
    <source>
        <strain evidence="4">Duluth1</strain>
        <tissue evidence="4">Whole animal</tissue>
    </source>
</reference>
<dbReference type="PANTHER" id="PTHR24174">
    <property type="entry name" value="ANKYRIN REPEAT AND STERILE ALPHA MOTIF DOMAIN-CONTAINING PROTEIN 1"/>
    <property type="match status" value="1"/>
</dbReference>
<dbReference type="AlphaFoldDB" id="A0A9D4N956"/>
<dbReference type="SMART" id="SM00248">
    <property type="entry name" value="ANK"/>
    <property type="match status" value="2"/>
</dbReference>
<dbReference type="Proteomes" id="UP000828390">
    <property type="component" value="Unassembled WGS sequence"/>
</dbReference>
<keyword evidence="2 3" id="KW-0040">ANK repeat</keyword>
<dbReference type="SUPFAM" id="SSF48403">
    <property type="entry name" value="Ankyrin repeat"/>
    <property type="match status" value="1"/>
</dbReference>
<organism evidence="4 5">
    <name type="scientific">Dreissena polymorpha</name>
    <name type="common">Zebra mussel</name>
    <name type="synonym">Mytilus polymorpha</name>
    <dbReference type="NCBI Taxonomy" id="45954"/>
    <lineage>
        <taxon>Eukaryota</taxon>
        <taxon>Metazoa</taxon>
        <taxon>Spiralia</taxon>
        <taxon>Lophotrochozoa</taxon>
        <taxon>Mollusca</taxon>
        <taxon>Bivalvia</taxon>
        <taxon>Autobranchia</taxon>
        <taxon>Heteroconchia</taxon>
        <taxon>Euheterodonta</taxon>
        <taxon>Imparidentia</taxon>
        <taxon>Neoheterodontei</taxon>
        <taxon>Myida</taxon>
        <taxon>Dreissenoidea</taxon>
        <taxon>Dreissenidae</taxon>
        <taxon>Dreissena</taxon>
    </lineage>
</organism>
<keyword evidence="5" id="KW-1185">Reference proteome</keyword>
<protein>
    <submittedName>
        <fullName evidence="4">Uncharacterized protein</fullName>
    </submittedName>
</protein>
<evidence type="ECO:0000313" key="4">
    <source>
        <dbReference type="EMBL" id="KAH3890050.1"/>
    </source>
</evidence>
<dbReference type="InterPro" id="IPR033635">
    <property type="entry name" value="ANKS1/Caskin"/>
</dbReference>
<name>A0A9D4N956_DREPO</name>
<dbReference type="InterPro" id="IPR002110">
    <property type="entry name" value="Ankyrin_rpt"/>
</dbReference>
<feature type="repeat" description="ANK" evidence="3">
    <location>
        <begin position="48"/>
        <end position="80"/>
    </location>
</feature>
<evidence type="ECO:0000256" key="1">
    <source>
        <dbReference type="ARBA" id="ARBA00022737"/>
    </source>
</evidence>
<evidence type="ECO:0000256" key="2">
    <source>
        <dbReference type="ARBA" id="ARBA00023043"/>
    </source>
</evidence>